<evidence type="ECO:0000256" key="1">
    <source>
        <dbReference type="ARBA" id="ARBA00022649"/>
    </source>
</evidence>
<dbReference type="AlphaFoldDB" id="A0A097QYT6"/>
<reference evidence="2 3" key="1">
    <citation type="journal article" date="2014" name="Gut Pathog.">
        <title>Gene clusters of Hafnia alvei strain FB1 important in survival and pathogenesis: a draft genome perspective.</title>
        <authorList>
            <person name="Tan J.Y."/>
            <person name="Yin W.F."/>
            <person name="Chan K.G."/>
        </authorList>
    </citation>
    <scope>NUCLEOTIDE SEQUENCE [LARGE SCALE GENOMIC DNA]</scope>
    <source>
        <strain evidence="2 3">FB1</strain>
    </source>
</reference>
<accession>A0A097QYT6</accession>
<dbReference type="PATRIC" id="fig|1453496.5.peg.791"/>
<evidence type="ECO:0000313" key="2">
    <source>
        <dbReference type="EMBL" id="AIU71637.1"/>
    </source>
</evidence>
<dbReference type="HOGENOM" id="CLU_157097_2_1_6"/>
<dbReference type="OrthoDB" id="7219749at2"/>
<dbReference type="Pfam" id="PF07362">
    <property type="entry name" value="CcdA"/>
    <property type="match status" value="1"/>
</dbReference>
<evidence type="ECO:0000313" key="3">
    <source>
        <dbReference type="Proteomes" id="UP000029986"/>
    </source>
</evidence>
<dbReference type="eggNOG" id="COG5302">
    <property type="taxonomic scope" value="Bacteria"/>
</dbReference>
<sequence>MKRRTLLTGSKKAVNVSIDQGLIQQAKALNINLSAVMEEALQQVVIAEGQRQWLDSHQQSIATYNQDVEENGVFSDGLRSF</sequence>
<keyword evidence="1" id="KW-1277">Toxin-antitoxin system</keyword>
<protein>
    <submittedName>
        <fullName evidence="2">Acetoacetyl-CoA synthase</fullName>
    </submittedName>
</protein>
<proteinExistence type="predicted"/>
<dbReference type="EMBL" id="CP009706">
    <property type="protein sequence ID" value="AIU71637.1"/>
    <property type="molecule type" value="Genomic_DNA"/>
</dbReference>
<dbReference type="RefSeq" id="WP_025799032.1">
    <property type="nucleotide sequence ID" value="NZ_CP009706.1"/>
</dbReference>
<name>A0A097QYT6_HAFAL</name>
<keyword evidence="3" id="KW-1185">Reference proteome</keyword>
<dbReference type="Proteomes" id="UP000029986">
    <property type="component" value="Chromosome"/>
</dbReference>
<dbReference type="KEGG" id="hav:AT03_03975"/>
<dbReference type="InterPro" id="IPR009956">
    <property type="entry name" value="Post-segregation_anti-tox_CcdA"/>
</dbReference>
<gene>
    <name evidence="2" type="ORF">AT03_03975</name>
</gene>
<organism evidence="2 3">
    <name type="scientific">Hafnia alvei FB1</name>
    <dbReference type="NCBI Taxonomy" id="1453496"/>
    <lineage>
        <taxon>Bacteria</taxon>
        <taxon>Pseudomonadati</taxon>
        <taxon>Pseudomonadota</taxon>
        <taxon>Gammaproteobacteria</taxon>
        <taxon>Enterobacterales</taxon>
        <taxon>Hafniaceae</taxon>
        <taxon>Hafnia</taxon>
    </lineage>
</organism>